<evidence type="ECO:0000256" key="1">
    <source>
        <dbReference type="SAM" id="Phobius"/>
    </source>
</evidence>
<organism evidence="3 4">
    <name type="scientific">Haloarcula nitratireducens</name>
    <dbReference type="NCBI Taxonomy" id="2487749"/>
    <lineage>
        <taxon>Archaea</taxon>
        <taxon>Methanobacteriati</taxon>
        <taxon>Methanobacteriota</taxon>
        <taxon>Stenosarchaea group</taxon>
        <taxon>Halobacteria</taxon>
        <taxon>Halobacteriales</taxon>
        <taxon>Haloarculaceae</taxon>
        <taxon>Haloarcula</taxon>
    </lineage>
</organism>
<feature type="transmembrane region" description="Helical" evidence="1">
    <location>
        <begin position="120"/>
        <end position="140"/>
    </location>
</feature>
<comment type="caution">
    <text evidence="3">The sequence shown here is derived from an EMBL/GenBank/DDBJ whole genome shotgun (WGS) entry which is preliminary data.</text>
</comment>
<feature type="transmembrane region" description="Helical" evidence="1">
    <location>
        <begin position="34"/>
        <end position="54"/>
    </location>
</feature>
<evidence type="ECO:0000313" key="3">
    <source>
        <dbReference type="EMBL" id="MBX0297754.1"/>
    </source>
</evidence>
<feature type="transmembrane region" description="Helical" evidence="1">
    <location>
        <begin position="7"/>
        <end position="28"/>
    </location>
</feature>
<dbReference type="AlphaFoldDB" id="A0AAW4PIH5"/>
<dbReference type="InterPro" id="IPR014495">
    <property type="entry name" value="UCP018671"/>
</dbReference>
<keyword evidence="1" id="KW-0472">Membrane</keyword>
<dbReference type="PIRSF" id="PIRSF018671">
    <property type="entry name" value="UCP018671"/>
    <property type="match status" value="1"/>
</dbReference>
<feature type="domain" description="DUF1616" evidence="2">
    <location>
        <begin position="12"/>
        <end position="331"/>
    </location>
</feature>
<dbReference type="Pfam" id="PF07760">
    <property type="entry name" value="DUF1616"/>
    <property type="match status" value="1"/>
</dbReference>
<keyword evidence="4" id="KW-1185">Reference proteome</keyword>
<reference evidence="3 4" key="1">
    <citation type="submission" date="2021-06" db="EMBL/GenBank/DDBJ databases">
        <title>Halomicroarcula sp. a new haloarchaeum isolated from saline soil.</title>
        <authorList>
            <person name="Duran-Viseras A."/>
            <person name="Sanchez-Porro C."/>
            <person name="Ventosa A."/>
        </authorList>
    </citation>
    <scope>NUCLEOTIDE SEQUENCE [LARGE SCALE GENOMIC DNA]</scope>
    <source>
        <strain evidence="3 4">F27</strain>
    </source>
</reference>
<evidence type="ECO:0000313" key="4">
    <source>
        <dbReference type="Proteomes" id="UP001430455"/>
    </source>
</evidence>
<name>A0AAW4PIH5_9EURY</name>
<keyword evidence="1" id="KW-0812">Transmembrane</keyword>
<protein>
    <submittedName>
        <fullName evidence="3">DUF1616 domain-containing protein</fullName>
    </submittedName>
</protein>
<dbReference type="EMBL" id="RKLT01000027">
    <property type="protein sequence ID" value="MBX0297754.1"/>
    <property type="molecule type" value="Genomic_DNA"/>
</dbReference>
<dbReference type="InterPro" id="IPR011674">
    <property type="entry name" value="DUF1616"/>
</dbReference>
<evidence type="ECO:0000259" key="2">
    <source>
        <dbReference type="Pfam" id="PF07760"/>
    </source>
</evidence>
<keyword evidence="1" id="KW-1133">Transmembrane helix</keyword>
<gene>
    <name evidence="3" type="ORF">EGH23_23060</name>
</gene>
<sequence>MQELPADLTIVLAAVFSTNLFVLLPVVRETPLRILFGVGFLLFFPGYAFSAALFPAAGTASAESEPADVPATGLGNSSSGANASNGIDGIERLSLSFGLSIVISPLVGIVMDYFSWNLSLVPILLSLSAFTLASVAVAAYRRQSLPETERFRVPYHEWVENARNKFGQPARHGERITTAVLVVSLIVAVSTVGWAVTFPQEGESFTEFYLLTESETGELVPEDYPTEYSVGEERRLIVAVSNQEQQQVEYKVLVRLQEVEVENNSTTVLRSKRLKEFRQTLASNETWRRPHTVAPTFEGTHLRLQYLLYRDGVPSNPSSESAYRDVHLWVNVTSKSVTHD</sequence>
<proteinExistence type="predicted"/>
<accession>A0AAW4PIH5</accession>
<dbReference type="Proteomes" id="UP001430455">
    <property type="component" value="Unassembled WGS sequence"/>
</dbReference>
<feature type="transmembrane region" description="Helical" evidence="1">
    <location>
        <begin position="176"/>
        <end position="196"/>
    </location>
</feature>